<keyword evidence="2" id="KW-1185">Reference proteome</keyword>
<protein>
    <submittedName>
        <fullName evidence="1">DUF3025 domain-containing protein</fullName>
    </submittedName>
</protein>
<proteinExistence type="predicted"/>
<organism evidence="1 2">
    <name type="scientific">Ottowia flava</name>
    <dbReference type="NCBI Taxonomy" id="2675430"/>
    <lineage>
        <taxon>Bacteria</taxon>
        <taxon>Pseudomonadati</taxon>
        <taxon>Pseudomonadota</taxon>
        <taxon>Betaproteobacteria</taxon>
        <taxon>Burkholderiales</taxon>
        <taxon>Comamonadaceae</taxon>
        <taxon>Ottowia</taxon>
    </lineage>
</organism>
<sequence>MLSDAVPGPHPDGGALASPLSAAPDWAQPWFTPWARAGQAALARHAAGQPLTDALNATGDAPVRFVPPQALPPGAAYERFIFDSGAVPTRTGWHDFFNALVWLGLPVTKRHLNRLQAAEIARDGVQARRGPVRDAITVFDENGALLHAPDALWNALAERRWAELFGPLRPLWREASFLLFGHAALEKLLAPYKSITVHVLRVDAPFDAAGDLRALDAALADALTPERLATKPFVPLPVLGVPGWWPANADPAFYADVDVFRPLRRHSE</sequence>
<reference evidence="2" key="1">
    <citation type="journal article" date="2019" name="Int. J. Syst. Evol. Microbiol.">
        <title>The Global Catalogue of Microorganisms (GCM) 10K type strain sequencing project: providing services to taxonomists for standard genome sequencing and annotation.</title>
        <authorList>
            <consortium name="The Broad Institute Genomics Platform"/>
            <consortium name="The Broad Institute Genome Sequencing Center for Infectious Disease"/>
            <person name="Wu L."/>
            <person name="Ma J."/>
        </authorList>
    </citation>
    <scope>NUCLEOTIDE SEQUENCE [LARGE SCALE GENOMIC DNA]</scope>
    <source>
        <strain evidence="2">LMG 29247</strain>
    </source>
</reference>
<evidence type="ECO:0000313" key="2">
    <source>
        <dbReference type="Proteomes" id="UP001597304"/>
    </source>
</evidence>
<evidence type="ECO:0000313" key="1">
    <source>
        <dbReference type="EMBL" id="MFD1712241.1"/>
    </source>
</evidence>
<dbReference type="RefSeq" id="WP_147912182.1">
    <property type="nucleotide sequence ID" value="NZ_JBHUEJ010000036.1"/>
</dbReference>
<dbReference type="EMBL" id="JBHUEJ010000036">
    <property type="protein sequence ID" value="MFD1712241.1"/>
    <property type="molecule type" value="Genomic_DNA"/>
</dbReference>
<dbReference type="InterPro" id="IPR021390">
    <property type="entry name" value="DUF3025"/>
</dbReference>
<gene>
    <name evidence="1" type="ORF">ACFSF0_16670</name>
</gene>
<comment type="caution">
    <text evidence="1">The sequence shown here is derived from an EMBL/GenBank/DDBJ whole genome shotgun (WGS) entry which is preliminary data.</text>
</comment>
<dbReference type="Proteomes" id="UP001597304">
    <property type="component" value="Unassembled WGS sequence"/>
</dbReference>
<accession>A0ABW4KZN3</accession>
<name>A0ABW4KZN3_9BURK</name>
<dbReference type="Pfam" id="PF11227">
    <property type="entry name" value="DUF3025"/>
    <property type="match status" value="1"/>
</dbReference>